<reference evidence="11 12" key="1">
    <citation type="submission" date="2014-02" db="EMBL/GenBank/DDBJ databases">
        <title>Molecular characterization of a bipartite isolate of Dolichos yellow mosaic virus from India.</title>
        <authorList>
            <person name="Akram M."/>
            <person name="Naimuddin"/>
            <person name="Agnihotri A.K."/>
            <person name="Gupta S."/>
        </authorList>
    </citation>
    <scope>NUCLEOTIDE SEQUENCE [LARGE SCALE GENOMIC DNA]</scope>
    <source>
        <strain evidence="11">DA</strain>
    </source>
</reference>
<dbReference type="RefSeq" id="YP_009029988.1">
    <property type="nucleotide sequence ID" value="NC_005338.2"/>
</dbReference>
<dbReference type="EMBL" id="KJ481204">
    <property type="protein sequence ID" value="AHY39249.1"/>
    <property type="molecule type" value="Genomic_DNA"/>
</dbReference>
<evidence type="ECO:0000256" key="9">
    <source>
        <dbReference type="ARBA" id="ARBA00023280"/>
    </source>
</evidence>
<evidence type="ECO:0000256" key="5">
    <source>
        <dbReference type="ARBA" id="ARBA00022463"/>
    </source>
</evidence>
<evidence type="ECO:0000256" key="4">
    <source>
        <dbReference type="ARBA" id="ARBA00011105"/>
    </source>
</evidence>
<comment type="similarity">
    <text evidence="3 10">Belongs to the geminiviridae protein AV2/V2 family.</text>
</comment>
<comment type="function">
    <text evidence="1 10">Through its interaction with host SGS3, acts as a suppressor of RNA-mediated gene silencing, also known as post-transcriptional gene silencing (PTGS), a mechanism of plant viral defense that limits the accumulation of viral RNAs.</text>
</comment>
<evidence type="ECO:0000256" key="7">
    <source>
        <dbReference type="ARBA" id="ARBA00022632"/>
    </source>
</evidence>
<dbReference type="GeneID" id="2716760"/>
<dbReference type="KEGG" id="vg:2716760"/>
<evidence type="ECO:0000256" key="8">
    <source>
        <dbReference type="ARBA" id="ARBA00023200"/>
    </source>
</evidence>
<dbReference type="GO" id="GO:0060967">
    <property type="term" value="P:negative regulation of gene silencing by regulatory ncRNA"/>
    <property type="evidence" value="ECO:0007669"/>
    <property type="project" value="InterPro"/>
</dbReference>
<dbReference type="GO" id="GO:0044220">
    <property type="term" value="C:host cell perinuclear region of cytoplasm"/>
    <property type="evidence" value="ECO:0007669"/>
    <property type="project" value="UniProtKB-SubCell"/>
</dbReference>
<comment type="subcellular location">
    <subcellularLocation>
        <location evidence="2 10">Host cytoplasm</location>
        <location evidence="2 10">Host perinuclear region</location>
    </subcellularLocation>
</comment>
<keyword evidence="7" id="KW-1090">Inhibition of host innate immune response by virus</keyword>
<dbReference type="OrthoDB" id="14447at10239"/>
<dbReference type="Pfam" id="PF01524">
    <property type="entry name" value="Gemini_V2"/>
    <property type="match status" value="1"/>
</dbReference>
<keyword evidence="6 10" id="KW-0945">Host-virus interaction</keyword>
<evidence type="ECO:0000256" key="3">
    <source>
        <dbReference type="ARBA" id="ARBA00009397"/>
    </source>
</evidence>
<dbReference type="GO" id="GO:0052170">
    <property type="term" value="P:symbiont-mediated suppression of host innate immune response"/>
    <property type="evidence" value="ECO:0007669"/>
    <property type="project" value="UniProtKB-KW"/>
</dbReference>
<evidence type="ECO:0000256" key="1">
    <source>
        <dbReference type="ARBA" id="ARBA00003603"/>
    </source>
</evidence>
<evidence type="ECO:0000313" key="12">
    <source>
        <dbReference type="Proteomes" id="UP000202595"/>
    </source>
</evidence>
<protein>
    <recommendedName>
        <fullName evidence="10">Protein V2</fullName>
    </recommendedName>
</protein>
<name>A0A023WHR9_9GEMI</name>
<proteinExistence type="inferred from homology"/>
<keyword evidence="5 10" id="KW-0941">Suppressor of RNA silencing</keyword>
<dbReference type="Proteomes" id="UP000202595">
    <property type="component" value="Genome"/>
</dbReference>
<accession>A0A023WHR9</accession>
<evidence type="ECO:0000313" key="11">
    <source>
        <dbReference type="EMBL" id="AHY39249.1"/>
    </source>
</evidence>
<evidence type="ECO:0000256" key="6">
    <source>
        <dbReference type="ARBA" id="ARBA00022581"/>
    </source>
</evidence>
<keyword evidence="9" id="KW-0899">Viral immunoevasion</keyword>
<evidence type="ECO:0000256" key="2">
    <source>
        <dbReference type="ARBA" id="ARBA00004407"/>
    </source>
</evidence>
<organism evidence="11 12">
    <name type="scientific">Dolichos yellow mosaic virus</name>
    <dbReference type="NCBI Taxonomy" id="333968"/>
    <lineage>
        <taxon>Viruses</taxon>
        <taxon>Monodnaviria</taxon>
        <taxon>Shotokuvirae</taxon>
        <taxon>Cressdnaviricota</taxon>
        <taxon>Repensiviricetes</taxon>
        <taxon>Geplafuvirales</taxon>
        <taxon>Geminiviridae</taxon>
        <taxon>Begomovirus</taxon>
        <taxon>Begomovirus dolichoris</taxon>
    </lineage>
</organism>
<evidence type="ECO:0000256" key="10">
    <source>
        <dbReference type="RuleBase" id="RU364051"/>
    </source>
</evidence>
<sequence>MWVPLVNDFPDTLHGLRCMLAVKFVQELLESYPRDSNGRILLEELIRVLRCKRYAKAQFRYGVFYSKTQRTAKAQLRHPICNTDVSSSNSEHQSS</sequence>
<comment type="subunit">
    <text evidence="4 10">Interacts with host SGS3.</text>
</comment>
<dbReference type="InterPro" id="IPR002511">
    <property type="entry name" value="Gemini_V2"/>
</dbReference>
<keyword evidence="8 10" id="KW-1035">Host cytoplasm</keyword>